<name>A0A127VAL9_9SPHI</name>
<evidence type="ECO:0000313" key="1">
    <source>
        <dbReference type="EMBL" id="AMP98211.1"/>
    </source>
</evidence>
<dbReference type="PATRIC" id="fig|188932.3.peg.1342"/>
<dbReference type="RefSeq" id="WP_068398098.1">
    <property type="nucleotide sequence ID" value="NZ_CP014504.1"/>
</dbReference>
<evidence type="ECO:0000313" key="2">
    <source>
        <dbReference type="Proteomes" id="UP000071561"/>
    </source>
</evidence>
<reference evidence="1 2" key="1">
    <citation type="submission" date="2016-03" db="EMBL/GenBank/DDBJ databases">
        <title>Complete genome sequence of Pedobacter cryoconitis PAMC 27485.</title>
        <authorList>
            <person name="Lee J."/>
            <person name="Kim O.-S."/>
        </authorList>
    </citation>
    <scope>NUCLEOTIDE SEQUENCE [LARGE SCALE GENOMIC DNA]</scope>
    <source>
        <strain evidence="1 2">PAMC 27485</strain>
    </source>
</reference>
<dbReference type="EMBL" id="CP014504">
    <property type="protein sequence ID" value="AMP98211.1"/>
    <property type="molecule type" value="Genomic_DNA"/>
</dbReference>
<protein>
    <submittedName>
        <fullName evidence="1">Uncharacterized protein</fullName>
    </submittedName>
</protein>
<sequence>MNLLEARVLWSYDYELESKTGINNIAAQFTGVPPVHDHTGVLFLTEQGLWVRGDDQDIDLKISLADIAEVYIGFDQSYQRNFVKNLGLLCQPLRIVTNDGISKKTIYLILDHNYFGCAKNLTLFDLLQEMLA</sequence>
<organism evidence="1 2">
    <name type="scientific">Pedobacter cryoconitis</name>
    <dbReference type="NCBI Taxonomy" id="188932"/>
    <lineage>
        <taxon>Bacteria</taxon>
        <taxon>Pseudomonadati</taxon>
        <taxon>Bacteroidota</taxon>
        <taxon>Sphingobacteriia</taxon>
        <taxon>Sphingobacteriales</taxon>
        <taxon>Sphingobacteriaceae</taxon>
        <taxon>Pedobacter</taxon>
    </lineage>
</organism>
<gene>
    <name evidence="1" type="ORF">AY601_1291</name>
</gene>
<dbReference type="KEGG" id="pcm:AY601_1291"/>
<proteinExistence type="predicted"/>
<dbReference type="Proteomes" id="UP000071561">
    <property type="component" value="Chromosome"/>
</dbReference>
<dbReference type="OrthoDB" id="793520at2"/>
<accession>A0A127VAL9</accession>
<dbReference type="AlphaFoldDB" id="A0A127VAL9"/>
<keyword evidence="2" id="KW-1185">Reference proteome</keyword>